<evidence type="ECO:0000313" key="2">
    <source>
        <dbReference type="EMBL" id="NUW40099.1"/>
    </source>
</evidence>
<dbReference type="Proteomes" id="UP000546126">
    <property type="component" value="Unassembled WGS sequence"/>
</dbReference>
<sequence length="50" mass="5745">MNIGFFLIVLIAVAIVFSMGFLLVETVLKMVRDESWNVGARAERHRPLRK</sequence>
<evidence type="ECO:0000313" key="3">
    <source>
        <dbReference type="Proteomes" id="UP000546126"/>
    </source>
</evidence>
<dbReference type="AlphaFoldDB" id="A0A7Y6MB50"/>
<evidence type="ECO:0000256" key="1">
    <source>
        <dbReference type="SAM" id="Phobius"/>
    </source>
</evidence>
<name>A0A7Y6MB50_9ACTN</name>
<comment type="caution">
    <text evidence="2">The sequence shown here is derived from an EMBL/GenBank/DDBJ whole genome shotgun (WGS) entry which is preliminary data.</text>
</comment>
<keyword evidence="1" id="KW-1133">Transmembrane helix</keyword>
<feature type="transmembrane region" description="Helical" evidence="1">
    <location>
        <begin position="6"/>
        <end position="24"/>
    </location>
</feature>
<reference evidence="2 3" key="1">
    <citation type="submission" date="2020-06" db="EMBL/GenBank/DDBJ databases">
        <authorList>
            <person name="Chanama M."/>
        </authorList>
    </citation>
    <scope>NUCLEOTIDE SEQUENCE [LARGE SCALE GENOMIC DNA]</scope>
    <source>
        <strain evidence="2 3">TBRC6557</strain>
    </source>
</reference>
<keyword evidence="1" id="KW-0472">Membrane</keyword>
<organism evidence="2 3">
    <name type="scientific">Nonomuraea rhodomycinica</name>
    <dbReference type="NCBI Taxonomy" id="1712872"/>
    <lineage>
        <taxon>Bacteria</taxon>
        <taxon>Bacillati</taxon>
        <taxon>Actinomycetota</taxon>
        <taxon>Actinomycetes</taxon>
        <taxon>Streptosporangiales</taxon>
        <taxon>Streptosporangiaceae</taxon>
        <taxon>Nonomuraea</taxon>
    </lineage>
</organism>
<protein>
    <submittedName>
        <fullName evidence="2">Uncharacterized protein</fullName>
    </submittedName>
</protein>
<keyword evidence="3" id="KW-1185">Reference proteome</keyword>
<gene>
    <name evidence="2" type="ORF">HT134_08130</name>
</gene>
<dbReference type="RefSeq" id="WP_175599533.1">
    <property type="nucleotide sequence ID" value="NZ_JABWGO010000001.1"/>
</dbReference>
<keyword evidence="1" id="KW-0812">Transmembrane</keyword>
<accession>A0A7Y6MB50</accession>
<proteinExistence type="predicted"/>
<dbReference type="EMBL" id="JABWGO010000001">
    <property type="protein sequence ID" value="NUW40099.1"/>
    <property type="molecule type" value="Genomic_DNA"/>
</dbReference>